<evidence type="ECO:0000259" key="2">
    <source>
        <dbReference type="Pfam" id="PF20693"/>
    </source>
</evidence>
<keyword evidence="1" id="KW-0472">Membrane</keyword>
<dbReference type="InterPro" id="IPR048428">
    <property type="entry name" value="YobI-NTPase"/>
</dbReference>
<feature type="transmembrane region" description="Helical" evidence="1">
    <location>
        <begin position="182"/>
        <end position="204"/>
    </location>
</feature>
<sequence length="1249" mass="147655">MESSKYIFKKLTPINDADLKIYEDALNFVFQENDLKNVAITGPYSAGKSSVLETYKARQPDKRFLNISLAHFDSGSHELDSQEDRDNNGTVKGIQNHDAVLEGKILNQLIHQINPNDIPQTHFKVKKKLSKFKMFLTTVLFAFVIILLLYMVRFTDWRHFVLNSSDTWLKNFLTFTTNDTTVVIGGIICVSIFMYLLFMTIQMIRYNKFLFKKLKIQGNEIEIFEEANESYFDKYLNEVLYLFENANAEVIVFEDMDRFDSNQIFQKLREINWLINKKSNQVIRFFYLLRDDTFSSKDRTKFFDFIIPIVPIVDGSNSYDQFISHFKEGRILDKFDRQFLQGLSLYIDDMRILKNIYNEYLIYHDRIQTTELNNDKLLAIIAYKNIFPRDFSQLQLGAGFVHNLFFNKSTFISSEVQKHELKIQEKKTRIKDAENELCNEIDELDAIYFTHSQALEVNNKRESQFNSRADFIREMKNNPENVYYRNYHGQQYDLDFQKEYEKLSQSPDYARRKSNIENKSSTVIEELKSEISRLIEIKSKLESKKLHEIINKRNIDEIFSITFTNEIGEKFLFNDVKSSPYFFLIKFLIRNGYIDETYSDYMTYFYEHSLSRVDKIFLRSVTDEDAKEFSYKLKDHALVVSRLREIDYDREEILNFGLLGYLLKTQNPHLTRILTQLKKKKRLDFISQFWATSEEKRSFVVELNKTWPGIFKEILNSDYFSEYQKQQYALDTIHYSSMEIIDELNNEECMTRYISNNKEFLNVPEPEIDKIISSLQLLNVKFNQINFSKANSLLFMEAYKADLYEINIFMVSLILNKVYALQENDDYIHKNYTLLVSRPQESIVKYVKANISDYLELILKNCNLKITDELFAALEIINNPEINIEYRITYIKYLQTEIEKLDSINDEELWPALLQFGNLRYSEFNILQYYYKSGNGLDDILINFINSNPTDLRINYEILCEDFGQEKADAFIDDIIQCDKLINEKYESLVKEFGTYYESFTFESIPDNMIRLLIMHGLIMMNETNLQFFRENYIGSQVEHFILINIETYTNEVINQDNFIVSEIISLIDKEISDTHKIKLIELISDPISISGKRYSEAVKSHILKHNFNIEDLNDLIMNYDISSPSLKRLIISIFSDHVDQITTKGFDVSFSLLKELLQMDEMVRGDKSKLFISLLSKLNERQVYDCLEILERADLLGLFSGKRPKLEQTEENYKILTIFQNKKWISGFDVEKTDPNYYRAIGRKTAIK</sequence>
<feature type="transmembrane region" description="Helical" evidence="1">
    <location>
        <begin position="134"/>
        <end position="152"/>
    </location>
</feature>
<dbReference type="RefSeq" id="WP_155611698.1">
    <property type="nucleotide sequence ID" value="NZ_WNZW01000005.1"/>
</dbReference>
<dbReference type="OrthoDB" id="1701659at2"/>
<keyword evidence="1" id="KW-1133">Transmembrane helix</keyword>
<accession>A0A7X2Z3Y3</accession>
<dbReference type="Proteomes" id="UP000447876">
    <property type="component" value="Unassembled WGS sequence"/>
</dbReference>
<evidence type="ECO:0000256" key="1">
    <source>
        <dbReference type="SAM" id="Phobius"/>
    </source>
</evidence>
<organism evidence="3 4">
    <name type="scientific">Paenibacillus woosongensis</name>
    <dbReference type="NCBI Taxonomy" id="307580"/>
    <lineage>
        <taxon>Bacteria</taxon>
        <taxon>Bacillati</taxon>
        <taxon>Bacillota</taxon>
        <taxon>Bacilli</taxon>
        <taxon>Bacillales</taxon>
        <taxon>Paenibacillaceae</taxon>
        <taxon>Paenibacillus</taxon>
    </lineage>
</organism>
<comment type="caution">
    <text evidence="3">The sequence shown here is derived from an EMBL/GenBank/DDBJ whole genome shotgun (WGS) entry which is preliminary data.</text>
</comment>
<feature type="domain" description="YobI-like P-loop NTPase" evidence="2">
    <location>
        <begin position="22"/>
        <end position="402"/>
    </location>
</feature>
<name>A0A7X2Z3Y3_9BACL</name>
<protein>
    <recommendedName>
        <fullName evidence="2">YobI-like P-loop NTPase domain-containing protein</fullName>
    </recommendedName>
</protein>
<evidence type="ECO:0000313" key="3">
    <source>
        <dbReference type="EMBL" id="MUG46309.1"/>
    </source>
</evidence>
<keyword evidence="1" id="KW-0812">Transmembrane</keyword>
<dbReference type="AlphaFoldDB" id="A0A7X2Z3Y3"/>
<proteinExistence type="predicted"/>
<dbReference type="Pfam" id="PF20693">
    <property type="entry name" value="YobI-ATPase"/>
    <property type="match status" value="1"/>
</dbReference>
<evidence type="ECO:0000313" key="4">
    <source>
        <dbReference type="Proteomes" id="UP000447876"/>
    </source>
</evidence>
<dbReference type="EMBL" id="WNZW01000005">
    <property type="protein sequence ID" value="MUG46309.1"/>
    <property type="molecule type" value="Genomic_DNA"/>
</dbReference>
<gene>
    <name evidence="3" type="ORF">GNP95_15050</name>
</gene>
<reference evidence="3 4" key="1">
    <citation type="submission" date="2019-11" db="EMBL/GenBank/DDBJ databases">
        <title>Draft genome sequences of five Paenibacillus species of dairy origin.</title>
        <authorList>
            <person name="Olajide A.M."/>
            <person name="Chen S."/>
            <person name="Lapointe G."/>
        </authorList>
    </citation>
    <scope>NUCLEOTIDE SEQUENCE [LARGE SCALE GENOMIC DNA]</scope>
    <source>
        <strain evidence="3 4">12CR55</strain>
    </source>
</reference>